<accession>A0A0A9EDV3</accession>
<sequence>MTMSLDGARRRHPRGTSRQPLDSSLTCFADCSFVFHLGIWSCSCGSLFGEFQFRFMD</sequence>
<evidence type="ECO:0000256" key="1">
    <source>
        <dbReference type="SAM" id="MobiDB-lite"/>
    </source>
</evidence>
<protein>
    <submittedName>
        <fullName evidence="2">Uncharacterized protein</fullName>
    </submittedName>
</protein>
<feature type="region of interest" description="Disordered" evidence="1">
    <location>
        <begin position="1"/>
        <end position="23"/>
    </location>
</feature>
<proteinExistence type="predicted"/>
<organism evidence="2">
    <name type="scientific">Arundo donax</name>
    <name type="common">Giant reed</name>
    <name type="synonym">Donax arundinaceus</name>
    <dbReference type="NCBI Taxonomy" id="35708"/>
    <lineage>
        <taxon>Eukaryota</taxon>
        <taxon>Viridiplantae</taxon>
        <taxon>Streptophyta</taxon>
        <taxon>Embryophyta</taxon>
        <taxon>Tracheophyta</taxon>
        <taxon>Spermatophyta</taxon>
        <taxon>Magnoliopsida</taxon>
        <taxon>Liliopsida</taxon>
        <taxon>Poales</taxon>
        <taxon>Poaceae</taxon>
        <taxon>PACMAD clade</taxon>
        <taxon>Arundinoideae</taxon>
        <taxon>Arundineae</taxon>
        <taxon>Arundo</taxon>
    </lineage>
</organism>
<reference evidence="2" key="1">
    <citation type="submission" date="2014-09" db="EMBL/GenBank/DDBJ databases">
        <authorList>
            <person name="Magalhaes I.L.F."/>
            <person name="Oliveira U."/>
            <person name="Santos F.R."/>
            <person name="Vidigal T.H.D.A."/>
            <person name="Brescovit A.D."/>
            <person name="Santos A.J."/>
        </authorList>
    </citation>
    <scope>NUCLEOTIDE SEQUENCE</scope>
    <source>
        <tissue evidence="2">Shoot tissue taken approximately 20 cm above the soil surface</tissue>
    </source>
</reference>
<evidence type="ECO:0000313" key="2">
    <source>
        <dbReference type="EMBL" id="JAD94197.1"/>
    </source>
</evidence>
<reference evidence="2" key="2">
    <citation type="journal article" date="2015" name="Data Brief">
        <title>Shoot transcriptome of the giant reed, Arundo donax.</title>
        <authorList>
            <person name="Barrero R.A."/>
            <person name="Guerrero F.D."/>
            <person name="Moolhuijzen P."/>
            <person name="Goolsby J.A."/>
            <person name="Tidwell J."/>
            <person name="Bellgard S.E."/>
            <person name="Bellgard M.I."/>
        </authorList>
    </citation>
    <scope>NUCLEOTIDE SEQUENCE</scope>
    <source>
        <tissue evidence="2">Shoot tissue taken approximately 20 cm above the soil surface</tissue>
    </source>
</reference>
<dbReference type="EMBL" id="GBRH01203698">
    <property type="protein sequence ID" value="JAD94197.1"/>
    <property type="molecule type" value="Transcribed_RNA"/>
</dbReference>
<name>A0A0A9EDV3_ARUDO</name>
<dbReference type="AlphaFoldDB" id="A0A0A9EDV3"/>